<gene>
    <name evidence="10" type="ORF">RGQ13_12275</name>
</gene>
<dbReference type="InterPro" id="IPR016032">
    <property type="entry name" value="Sig_transdc_resp-reg_C-effctor"/>
</dbReference>
<dbReference type="PANTHER" id="PTHR48111">
    <property type="entry name" value="REGULATOR OF RPOS"/>
    <property type="match status" value="1"/>
</dbReference>
<keyword evidence="4 7" id="KW-0238">DNA-binding</keyword>
<dbReference type="RefSeq" id="WP_348390043.1">
    <property type="nucleotide sequence ID" value="NZ_CP134145.1"/>
</dbReference>
<evidence type="ECO:0000259" key="8">
    <source>
        <dbReference type="PROSITE" id="PS50110"/>
    </source>
</evidence>
<dbReference type="SMART" id="SM00448">
    <property type="entry name" value="REC"/>
    <property type="match status" value="1"/>
</dbReference>
<dbReference type="Pfam" id="PF00072">
    <property type="entry name" value="Response_reg"/>
    <property type="match status" value="1"/>
</dbReference>
<dbReference type="PROSITE" id="PS51755">
    <property type="entry name" value="OMPR_PHOB"/>
    <property type="match status" value="1"/>
</dbReference>
<dbReference type="InterPro" id="IPR001867">
    <property type="entry name" value="OmpR/PhoB-type_DNA-bd"/>
</dbReference>
<keyword evidence="1 6" id="KW-0597">Phosphoprotein</keyword>
<evidence type="ECO:0000313" key="10">
    <source>
        <dbReference type="EMBL" id="WNC70908.1"/>
    </source>
</evidence>
<evidence type="ECO:0000259" key="9">
    <source>
        <dbReference type="PROSITE" id="PS51755"/>
    </source>
</evidence>
<evidence type="ECO:0000256" key="4">
    <source>
        <dbReference type="ARBA" id="ARBA00023125"/>
    </source>
</evidence>
<keyword evidence="2" id="KW-0902">Two-component regulatory system</keyword>
<evidence type="ECO:0000256" key="7">
    <source>
        <dbReference type="PROSITE-ProRule" id="PRU01091"/>
    </source>
</evidence>
<dbReference type="EMBL" id="CP134145">
    <property type="protein sequence ID" value="WNC70908.1"/>
    <property type="molecule type" value="Genomic_DNA"/>
</dbReference>
<dbReference type="CDD" id="cd00383">
    <property type="entry name" value="trans_reg_C"/>
    <property type="match status" value="1"/>
</dbReference>
<evidence type="ECO:0000313" key="11">
    <source>
        <dbReference type="Proteomes" id="UP001258994"/>
    </source>
</evidence>
<dbReference type="Pfam" id="PF00486">
    <property type="entry name" value="Trans_reg_C"/>
    <property type="match status" value="1"/>
</dbReference>
<organism evidence="10 11">
    <name type="scientific">Thalassotalea psychrophila</name>
    <dbReference type="NCBI Taxonomy" id="3065647"/>
    <lineage>
        <taxon>Bacteria</taxon>
        <taxon>Pseudomonadati</taxon>
        <taxon>Pseudomonadota</taxon>
        <taxon>Gammaproteobacteria</taxon>
        <taxon>Alteromonadales</taxon>
        <taxon>Colwelliaceae</taxon>
        <taxon>Thalassotalea</taxon>
    </lineage>
</organism>
<dbReference type="SUPFAM" id="SSF46894">
    <property type="entry name" value="C-terminal effector domain of the bipartite response regulators"/>
    <property type="match status" value="1"/>
</dbReference>
<dbReference type="Proteomes" id="UP001258994">
    <property type="component" value="Chromosome"/>
</dbReference>
<dbReference type="SUPFAM" id="SSF52172">
    <property type="entry name" value="CheY-like"/>
    <property type="match status" value="1"/>
</dbReference>
<feature type="domain" description="OmpR/PhoB-type" evidence="9">
    <location>
        <begin position="119"/>
        <end position="222"/>
    </location>
</feature>
<dbReference type="PANTHER" id="PTHR48111:SF4">
    <property type="entry name" value="DNA-BINDING DUAL TRANSCRIPTIONAL REGULATOR OMPR"/>
    <property type="match status" value="1"/>
</dbReference>
<keyword evidence="5" id="KW-0804">Transcription</keyword>
<evidence type="ECO:0000256" key="3">
    <source>
        <dbReference type="ARBA" id="ARBA00023015"/>
    </source>
</evidence>
<dbReference type="Gene3D" id="6.10.250.690">
    <property type="match status" value="1"/>
</dbReference>
<name>A0ABY9TQ03_9GAMM</name>
<dbReference type="Gene3D" id="1.10.10.10">
    <property type="entry name" value="Winged helix-like DNA-binding domain superfamily/Winged helix DNA-binding domain"/>
    <property type="match status" value="1"/>
</dbReference>
<accession>A0ABY9TQ03</accession>
<feature type="DNA-binding region" description="OmpR/PhoB-type" evidence="7">
    <location>
        <begin position="119"/>
        <end position="222"/>
    </location>
</feature>
<keyword evidence="11" id="KW-1185">Reference proteome</keyword>
<dbReference type="InterPro" id="IPR039420">
    <property type="entry name" value="WalR-like"/>
</dbReference>
<keyword evidence="3" id="KW-0805">Transcription regulation</keyword>
<reference evidence="11" key="1">
    <citation type="submission" date="2023-09" db="EMBL/GenBank/DDBJ databases">
        <authorList>
            <person name="Li S."/>
            <person name="Li X."/>
            <person name="Zhang C."/>
            <person name="Zhao Z."/>
        </authorList>
    </citation>
    <scope>NUCLEOTIDE SEQUENCE [LARGE SCALE GENOMIC DNA]</scope>
    <source>
        <strain evidence="11">SQ149</strain>
    </source>
</reference>
<proteinExistence type="predicted"/>
<sequence length="224" mass="25738">MNKQTVVVVEDDSEIAEIVIMYLQAANFLTQWFADGKEVVQWVQENEPALILLDLDLPTKSGVDVCKEVRGFSDIPIIMTTAKVEEVDRLVGLELGADDYVCKPYSVKELIARVKANLRRVTKQPFIPEGLQVNSEDFTVSYKHEKIQLTALEFTLLNLLYSNANRIYSRALIMDLVYQDYRDVNDRTVDSHIRNLRKKLKELPLEHDLIRSIYGAGYKFEPIV</sequence>
<evidence type="ECO:0000256" key="2">
    <source>
        <dbReference type="ARBA" id="ARBA00023012"/>
    </source>
</evidence>
<dbReference type="PROSITE" id="PS50110">
    <property type="entry name" value="RESPONSE_REGULATORY"/>
    <property type="match status" value="1"/>
</dbReference>
<dbReference type="InterPro" id="IPR036388">
    <property type="entry name" value="WH-like_DNA-bd_sf"/>
</dbReference>
<dbReference type="InterPro" id="IPR011006">
    <property type="entry name" value="CheY-like_superfamily"/>
</dbReference>
<dbReference type="Gene3D" id="3.40.50.2300">
    <property type="match status" value="1"/>
</dbReference>
<dbReference type="InterPro" id="IPR001789">
    <property type="entry name" value="Sig_transdc_resp-reg_receiver"/>
</dbReference>
<evidence type="ECO:0000256" key="5">
    <source>
        <dbReference type="ARBA" id="ARBA00023163"/>
    </source>
</evidence>
<dbReference type="SMART" id="SM00862">
    <property type="entry name" value="Trans_reg_C"/>
    <property type="match status" value="1"/>
</dbReference>
<feature type="domain" description="Response regulatory" evidence="8">
    <location>
        <begin position="5"/>
        <end position="118"/>
    </location>
</feature>
<feature type="modified residue" description="4-aspartylphosphate" evidence="6">
    <location>
        <position position="54"/>
    </location>
</feature>
<evidence type="ECO:0000256" key="6">
    <source>
        <dbReference type="PROSITE-ProRule" id="PRU00169"/>
    </source>
</evidence>
<protein>
    <submittedName>
        <fullName evidence="10">Response regulator</fullName>
    </submittedName>
</protein>
<evidence type="ECO:0000256" key="1">
    <source>
        <dbReference type="ARBA" id="ARBA00022553"/>
    </source>
</evidence>